<dbReference type="SMART" id="SM00847">
    <property type="entry name" value="HA2"/>
    <property type="match status" value="1"/>
</dbReference>
<dbReference type="InterPro" id="IPR013689">
    <property type="entry name" value="RNA_helicase_ATP-dep_HrpB_C"/>
</dbReference>
<dbReference type="InterPro" id="IPR014001">
    <property type="entry name" value="Helicase_ATP-bd"/>
</dbReference>
<dbReference type="PANTHER" id="PTHR43519">
    <property type="entry name" value="ATP-DEPENDENT RNA HELICASE HRPB"/>
    <property type="match status" value="1"/>
</dbReference>
<dbReference type="PROSITE" id="PS00690">
    <property type="entry name" value="DEAH_ATP_HELICASE"/>
    <property type="match status" value="1"/>
</dbReference>
<dbReference type="SUPFAM" id="SSF52540">
    <property type="entry name" value="P-loop containing nucleoside triphosphate hydrolases"/>
    <property type="match status" value="1"/>
</dbReference>
<dbReference type="AlphaFoldDB" id="A0AAJ6AQV5"/>
<dbReference type="InterPro" id="IPR007502">
    <property type="entry name" value="Helicase-assoc_dom"/>
</dbReference>
<dbReference type="CDD" id="cd18791">
    <property type="entry name" value="SF2_C_RHA"/>
    <property type="match status" value="1"/>
</dbReference>
<reference evidence="8 9" key="1">
    <citation type="submission" date="2023-03" db="EMBL/GenBank/DDBJ databases">
        <title>Complete genome sequences of several Auritidibacter ignavus strains isolated from ear infections.</title>
        <authorList>
            <person name="Baehr T."/>
            <person name="Baumhoegger A.M."/>
        </authorList>
    </citation>
    <scope>NUCLEOTIDE SEQUENCE [LARGE SCALE GENOMIC DNA]</scope>
    <source>
        <strain evidence="8 9">BABAE-6</strain>
    </source>
</reference>
<feature type="region of interest" description="Disordered" evidence="5">
    <location>
        <begin position="776"/>
        <end position="800"/>
    </location>
</feature>
<dbReference type="InterPro" id="IPR001650">
    <property type="entry name" value="Helicase_C-like"/>
</dbReference>
<dbReference type="PROSITE" id="PS51192">
    <property type="entry name" value="HELICASE_ATP_BIND_1"/>
    <property type="match status" value="1"/>
</dbReference>
<evidence type="ECO:0000259" key="6">
    <source>
        <dbReference type="PROSITE" id="PS51192"/>
    </source>
</evidence>
<protein>
    <submittedName>
        <fullName evidence="8">ATP-dependent helicase C-terminal domain-containing protein</fullName>
    </submittedName>
</protein>
<dbReference type="Gene3D" id="3.40.50.300">
    <property type="entry name" value="P-loop containing nucleotide triphosphate hydrolases"/>
    <property type="match status" value="2"/>
</dbReference>
<dbReference type="Pfam" id="PF00271">
    <property type="entry name" value="Helicase_C"/>
    <property type="match status" value="1"/>
</dbReference>
<dbReference type="Proteomes" id="UP001224674">
    <property type="component" value="Chromosome"/>
</dbReference>
<evidence type="ECO:0000256" key="4">
    <source>
        <dbReference type="ARBA" id="ARBA00022840"/>
    </source>
</evidence>
<keyword evidence="4" id="KW-0067">ATP-binding</keyword>
<dbReference type="PROSITE" id="PS51194">
    <property type="entry name" value="HELICASE_CTER"/>
    <property type="match status" value="1"/>
</dbReference>
<feature type="domain" description="Helicase C-terminal" evidence="7">
    <location>
        <begin position="217"/>
        <end position="381"/>
    </location>
</feature>
<dbReference type="InterPro" id="IPR011545">
    <property type="entry name" value="DEAD/DEAH_box_helicase_dom"/>
</dbReference>
<dbReference type="GO" id="GO:0004386">
    <property type="term" value="F:helicase activity"/>
    <property type="evidence" value="ECO:0007669"/>
    <property type="project" value="UniProtKB-KW"/>
</dbReference>
<dbReference type="SMART" id="SM00490">
    <property type="entry name" value="HELICc"/>
    <property type="match status" value="1"/>
</dbReference>
<dbReference type="RefSeq" id="WP_279675320.1">
    <property type="nucleotide sequence ID" value="NZ_CP122566.1"/>
</dbReference>
<keyword evidence="1" id="KW-0547">Nucleotide-binding</keyword>
<dbReference type="EMBL" id="CP122566">
    <property type="protein sequence ID" value="WGH94239.1"/>
    <property type="molecule type" value="Genomic_DNA"/>
</dbReference>
<organism evidence="8 9">
    <name type="scientific">Auritidibacter ignavus</name>
    <dbReference type="NCBI Taxonomy" id="678932"/>
    <lineage>
        <taxon>Bacteria</taxon>
        <taxon>Bacillati</taxon>
        <taxon>Actinomycetota</taxon>
        <taxon>Actinomycetes</taxon>
        <taxon>Micrococcales</taxon>
        <taxon>Micrococcaceae</taxon>
        <taxon>Auritidibacter</taxon>
    </lineage>
</organism>
<dbReference type="InterPro" id="IPR010225">
    <property type="entry name" value="HrpB"/>
</dbReference>
<keyword evidence="2" id="KW-0378">Hydrolase</keyword>
<gene>
    <name evidence="8" type="ORF">QDX21_05475</name>
</gene>
<dbReference type="Pfam" id="PF08482">
    <property type="entry name" value="HrpB_C"/>
    <property type="match status" value="1"/>
</dbReference>
<evidence type="ECO:0000256" key="2">
    <source>
        <dbReference type="ARBA" id="ARBA00022801"/>
    </source>
</evidence>
<dbReference type="SMART" id="SM00487">
    <property type="entry name" value="DEXDc"/>
    <property type="match status" value="1"/>
</dbReference>
<evidence type="ECO:0000256" key="5">
    <source>
        <dbReference type="SAM" id="MobiDB-lite"/>
    </source>
</evidence>
<evidence type="ECO:0000313" key="8">
    <source>
        <dbReference type="EMBL" id="WGH94239.1"/>
    </source>
</evidence>
<evidence type="ECO:0000313" key="9">
    <source>
        <dbReference type="Proteomes" id="UP001224674"/>
    </source>
</evidence>
<dbReference type="GO" id="GO:0005524">
    <property type="term" value="F:ATP binding"/>
    <property type="evidence" value="ECO:0007669"/>
    <property type="project" value="UniProtKB-KW"/>
</dbReference>
<evidence type="ECO:0000256" key="3">
    <source>
        <dbReference type="ARBA" id="ARBA00022806"/>
    </source>
</evidence>
<dbReference type="GO" id="GO:0016787">
    <property type="term" value="F:hydrolase activity"/>
    <property type="evidence" value="ECO:0007669"/>
    <property type="project" value="UniProtKB-KW"/>
</dbReference>
<dbReference type="Pfam" id="PF00270">
    <property type="entry name" value="DEAD"/>
    <property type="match status" value="1"/>
</dbReference>
<sequence>MTSSSLSFHDALPQIGHGLPAASLVEELLGLPHRLRAVVESPPGTGKTTIIPPLLAARAEHREPGLKVVVTQPRRVAARAAARRLAQLTRTTVGDLIGYTVRGDAKVSAQTQIEFVTVGVLLRRLLRDPDLDDVSAVVIDEIHERSVETDLTAAFIRDLLPRRDDLELVAMSATAQSQQWVNYFDAALFTAHTDIYALTEEFSKPPTALDDRGVTPDFLAHVAKTTAQTSARTEGDVLVFLPGVAEIRAVQRQLPEALVLTGSSTAEEQDQVLSRANHQRIILATNVAESSLTVPGVRAVVDSGLERTQRLDTMRAMTGLVTVGASKASMRQRAGRAARLGPGLVVRCVTEREYAARPSDITPEILTSDLTSAVLFLACWGPTRLPTCPPQRAYRAAVEVLRALEAIEPPDEDSGAWPVVTDLGRRLASVPTEPRLARALLDGSELLDPVTAATAVALLDSDQRAPGVNVRARELPREAHRFLGLTGATPSGIAPAEKPREQDLVTVAALAYPDRIARRRERDSREFLLVSGTAAELPRDSRLPQTDWLVCTEVGLLRGKPIIRAAVPVDQDTVELLLPVTQERVAEWSGQKVNVREVSRIGAIILNQTPVAATSDDTLLATARAVRVQGLEALNPSQQFWQYWDRLRFAHHHLPDWPDPRSFTPEQWAPFAQDLLSGLKTLVGWDKDAELQTRVPERLTVPSGSSYRVDYSQNPPVLAVKLQEMFGAVETPTIVDVPVSIHLLSPAGRPLAITQDLPFFWSEVYPQVRAENRGRYAKHPWPEDPTTATATRLTNKRLHR</sequence>
<evidence type="ECO:0000259" key="7">
    <source>
        <dbReference type="PROSITE" id="PS51194"/>
    </source>
</evidence>
<dbReference type="PANTHER" id="PTHR43519:SF1">
    <property type="entry name" value="ATP-DEPENDENT RNA HELICASE HRPB"/>
    <property type="match status" value="1"/>
</dbReference>
<accession>A0AAJ6AQV5</accession>
<proteinExistence type="predicted"/>
<dbReference type="InterPro" id="IPR002464">
    <property type="entry name" value="DNA/RNA_helicase_DEAH_CS"/>
</dbReference>
<evidence type="ECO:0000256" key="1">
    <source>
        <dbReference type="ARBA" id="ARBA00022741"/>
    </source>
</evidence>
<keyword evidence="3 8" id="KW-0347">Helicase</keyword>
<dbReference type="PIRSF" id="PIRSF005496">
    <property type="entry name" value="ATP_hel_hrpB"/>
    <property type="match status" value="1"/>
</dbReference>
<keyword evidence="9" id="KW-1185">Reference proteome</keyword>
<feature type="domain" description="Helicase ATP-binding" evidence="6">
    <location>
        <begin position="28"/>
        <end position="193"/>
    </location>
</feature>
<name>A0AAJ6AQV5_9MICC</name>
<dbReference type="Gene3D" id="1.20.120.1080">
    <property type="match status" value="1"/>
</dbReference>
<dbReference type="CDD" id="cd17917">
    <property type="entry name" value="DEXHc_RHA-like"/>
    <property type="match status" value="1"/>
</dbReference>
<dbReference type="GO" id="GO:0003676">
    <property type="term" value="F:nucleic acid binding"/>
    <property type="evidence" value="ECO:0007669"/>
    <property type="project" value="InterPro"/>
</dbReference>
<dbReference type="InterPro" id="IPR027417">
    <property type="entry name" value="P-loop_NTPase"/>
</dbReference>